<keyword evidence="2" id="KW-0812">Transmembrane</keyword>
<keyword evidence="2" id="KW-1133">Transmembrane helix</keyword>
<dbReference type="EMBL" id="CADEPI010000254">
    <property type="protein sequence ID" value="CAB3381996.1"/>
    <property type="molecule type" value="Genomic_DNA"/>
</dbReference>
<accession>A0A8S1DN36</accession>
<keyword evidence="2" id="KW-0472">Membrane</keyword>
<evidence type="ECO:0000256" key="1">
    <source>
        <dbReference type="SAM" id="MobiDB-lite"/>
    </source>
</evidence>
<dbReference type="AlphaFoldDB" id="A0A8S1DN36"/>
<gene>
    <name evidence="3" type="ORF">CLODIP_2_CD01066</name>
</gene>
<evidence type="ECO:0000313" key="3">
    <source>
        <dbReference type="EMBL" id="CAB3381996.1"/>
    </source>
</evidence>
<feature type="transmembrane region" description="Helical" evidence="2">
    <location>
        <begin position="22"/>
        <end position="41"/>
    </location>
</feature>
<dbReference type="InterPro" id="IPR024491">
    <property type="entry name" value="Se_SelK/SelG"/>
</dbReference>
<feature type="region of interest" description="Disordered" evidence="1">
    <location>
        <begin position="44"/>
        <end position="91"/>
    </location>
</feature>
<sequence length="91" mass="9904">MVYVSAGGTVGGGNSPLKWSTWVNWFWGFLNFIVLFFRTLVNPKLNKDNDGNKQYSRDYRPPGGGPPRPPTRRTGGFGTISSLPCPPMGGG</sequence>
<dbReference type="OrthoDB" id="167295at2759"/>
<evidence type="ECO:0008006" key="5">
    <source>
        <dbReference type="Google" id="ProtNLM"/>
    </source>
</evidence>
<dbReference type="Proteomes" id="UP000494165">
    <property type="component" value="Unassembled WGS sequence"/>
</dbReference>
<proteinExistence type="predicted"/>
<protein>
    <recommendedName>
        <fullName evidence="5">Selenoprotein K</fullName>
    </recommendedName>
</protein>
<evidence type="ECO:0000313" key="4">
    <source>
        <dbReference type="Proteomes" id="UP000494165"/>
    </source>
</evidence>
<dbReference type="Pfam" id="PF10961">
    <property type="entry name" value="SelK_SelG"/>
    <property type="match status" value="1"/>
</dbReference>
<evidence type="ECO:0000256" key="2">
    <source>
        <dbReference type="SAM" id="Phobius"/>
    </source>
</evidence>
<feature type="compositionally biased region" description="Basic and acidic residues" evidence="1">
    <location>
        <begin position="45"/>
        <end position="60"/>
    </location>
</feature>
<comment type="caution">
    <text evidence="3">The sequence shown here is derived from an EMBL/GenBank/DDBJ whole genome shotgun (WGS) entry which is preliminary data.</text>
</comment>
<name>A0A8S1DN36_9INSE</name>
<reference evidence="3 4" key="1">
    <citation type="submission" date="2020-04" db="EMBL/GenBank/DDBJ databases">
        <authorList>
            <person name="Alioto T."/>
            <person name="Alioto T."/>
            <person name="Gomez Garrido J."/>
        </authorList>
    </citation>
    <scope>NUCLEOTIDE SEQUENCE [LARGE SCALE GENOMIC DNA]</scope>
</reference>
<keyword evidence="4" id="KW-1185">Reference proteome</keyword>
<organism evidence="3 4">
    <name type="scientific">Cloeon dipterum</name>
    <dbReference type="NCBI Taxonomy" id="197152"/>
    <lineage>
        <taxon>Eukaryota</taxon>
        <taxon>Metazoa</taxon>
        <taxon>Ecdysozoa</taxon>
        <taxon>Arthropoda</taxon>
        <taxon>Hexapoda</taxon>
        <taxon>Insecta</taxon>
        <taxon>Pterygota</taxon>
        <taxon>Palaeoptera</taxon>
        <taxon>Ephemeroptera</taxon>
        <taxon>Pisciforma</taxon>
        <taxon>Baetidae</taxon>
        <taxon>Cloeon</taxon>
    </lineage>
</organism>